<keyword evidence="5" id="KW-0687">Ribonucleoprotein</keyword>
<evidence type="ECO:0000313" key="6">
    <source>
        <dbReference type="EMBL" id="SUZ71097.1"/>
    </source>
</evidence>
<dbReference type="InterPro" id="IPR012678">
    <property type="entry name" value="Ribosomal_uL23/eL15/eS24_sf"/>
</dbReference>
<dbReference type="InterPro" id="IPR012677">
    <property type="entry name" value="Nucleotide-bd_a/b_plait_sf"/>
</dbReference>
<dbReference type="EMBL" id="UINC01001111">
    <property type="protein sequence ID" value="SUZ71097.1"/>
    <property type="molecule type" value="Genomic_DNA"/>
</dbReference>
<comment type="similarity">
    <text evidence="1">Belongs to the universal ribosomal protein uL23 family.</text>
</comment>
<dbReference type="HAMAP" id="MF_01369_B">
    <property type="entry name" value="Ribosomal_uL23_B"/>
    <property type="match status" value="1"/>
</dbReference>
<protein>
    <recommendedName>
        <fullName evidence="7">50S ribosomal protein L23</fullName>
    </recommendedName>
</protein>
<evidence type="ECO:0000256" key="3">
    <source>
        <dbReference type="ARBA" id="ARBA00022884"/>
    </source>
</evidence>
<keyword evidence="2" id="KW-0699">rRNA-binding</keyword>
<name>A0A381PYN7_9ZZZZ</name>
<dbReference type="GO" id="GO:0006412">
    <property type="term" value="P:translation"/>
    <property type="evidence" value="ECO:0007669"/>
    <property type="project" value="InterPro"/>
</dbReference>
<dbReference type="FunFam" id="3.30.70.330:FF:000001">
    <property type="entry name" value="50S ribosomal protein L23"/>
    <property type="match status" value="1"/>
</dbReference>
<evidence type="ECO:0000256" key="4">
    <source>
        <dbReference type="ARBA" id="ARBA00022980"/>
    </source>
</evidence>
<dbReference type="Gene3D" id="3.30.70.330">
    <property type="match status" value="1"/>
</dbReference>
<proteinExistence type="inferred from homology"/>
<dbReference type="Pfam" id="PF00276">
    <property type="entry name" value="Ribosomal_L23"/>
    <property type="match status" value="1"/>
</dbReference>
<gene>
    <name evidence="6" type="ORF">METZ01_LOCUS23951</name>
</gene>
<dbReference type="GO" id="GO:0005840">
    <property type="term" value="C:ribosome"/>
    <property type="evidence" value="ECO:0007669"/>
    <property type="project" value="UniProtKB-KW"/>
</dbReference>
<accession>A0A381PYN7</accession>
<dbReference type="NCBIfam" id="NF004363">
    <property type="entry name" value="PRK05738.2-4"/>
    <property type="match status" value="1"/>
</dbReference>
<dbReference type="InterPro" id="IPR013025">
    <property type="entry name" value="Ribosomal_uL23-like"/>
</dbReference>
<dbReference type="NCBIfam" id="NF004366">
    <property type="entry name" value="PRK05738.3-2"/>
    <property type="match status" value="1"/>
</dbReference>
<dbReference type="GO" id="GO:0019843">
    <property type="term" value="F:rRNA binding"/>
    <property type="evidence" value="ECO:0007669"/>
    <property type="project" value="UniProtKB-KW"/>
</dbReference>
<dbReference type="SUPFAM" id="SSF54189">
    <property type="entry name" value="Ribosomal proteins S24e, L23 and L15e"/>
    <property type="match status" value="1"/>
</dbReference>
<keyword evidence="3" id="KW-0694">RNA-binding</keyword>
<keyword evidence="4" id="KW-0689">Ribosomal protein</keyword>
<dbReference type="NCBIfam" id="NF004359">
    <property type="entry name" value="PRK05738.1-3"/>
    <property type="match status" value="1"/>
</dbReference>
<evidence type="ECO:0008006" key="7">
    <source>
        <dbReference type="Google" id="ProtNLM"/>
    </source>
</evidence>
<evidence type="ECO:0000256" key="2">
    <source>
        <dbReference type="ARBA" id="ARBA00022730"/>
    </source>
</evidence>
<dbReference type="GO" id="GO:0003735">
    <property type="term" value="F:structural constituent of ribosome"/>
    <property type="evidence" value="ECO:0007669"/>
    <property type="project" value="InterPro"/>
</dbReference>
<reference evidence="6" key="1">
    <citation type="submission" date="2018-05" db="EMBL/GenBank/DDBJ databases">
        <authorList>
            <person name="Lanie J.A."/>
            <person name="Ng W.-L."/>
            <person name="Kazmierczak K.M."/>
            <person name="Andrzejewski T.M."/>
            <person name="Davidsen T.M."/>
            <person name="Wayne K.J."/>
            <person name="Tettelin H."/>
            <person name="Glass J.I."/>
            <person name="Rusch D."/>
            <person name="Podicherti R."/>
            <person name="Tsui H.-C.T."/>
            <person name="Winkler M.E."/>
        </authorList>
    </citation>
    <scope>NUCLEOTIDE SEQUENCE</scope>
</reference>
<evidence type="ECO:0000256" key="1">
    <source>
        <dbReference type="ARBA" id="ARBA00006700"/>
    </source>
</evidence>
<dbReference type="AlphaFoldDB" id="A0A381PYN7"/>
<sequence length="93" mass="10722">MYQVVIKPLVTEKGTMMLSEGNWVTFRVHPDANKIEVREAIQKIFSVSVLQVNTQIVRGKRRRFGKTMGQSKAWKKAMVRLKEGDKIEIFEGV</sequence>
<evidence type="ECO:0000256" key="5">
    <source>
        <dbReference type="ARBA" id="ARBA00023274"/>
    </source>
</evidence>
<organism evidence="6">
    <name type="scientific">marine metagenome</name>
    <dbReference type="NCBI Taxonomy" id="408172"/>
    <lineage>
        <taxon>unclassified sequences</taxon>
        <taxon>metagenomes</taxon>
        <taxon>ecological metagenomes</taxon>
    </lineage>
</organism>
<dbReference type="PANTHER" id="PTHR11620">
    <property type="entry name" value="60S RIBOSOMAL PROTEIN L23A"/>
    <property type="match status" value="1"/>
</dbReference>
<dbReference type="GO" id="GO:1990904">
    <property type="term" value="C:ribonucleoprotein complex"/>
    <property type="evidence" value="ECO:0007669"/>
    <property type="project" value="UniProtKB-KW"/>
</dbReference>